<evidence type="ECO:0000313" key="5">
    <source>
        <dbReference type="EMBL" id="SNR69309.1"/>
    </source>
</evidence>
<keyword evidence="1" id="KW-0645">Protease</keyword>
<dbReference type="InterPro" id="IPR002884">
    <property type="entry name" value="P_dom"/>
</dbReference>
<feature type="domain" description="Fibronectin type-III" evidence="3">
    <location>
        <begin position="1011"/>
        <end position="1106"/>
    </location>
</feature>
<gene>
    <name evidence="5" type="ORF">SAMN06269173_105167</name>
</gene>
<dbReference type="SUPFAM" id="SSF55486">
    <property type="entry name" value="Metalloproteases ('zincins'), catalytic domain"/>
    <property type="match status" value="1"/>
</dbReference>
<dbReference type="InterPro" id="IPR026444">
    <property type="entry name" value="Secre_tail"/>
</dbReference>
<evidence type="ECO:0000256" key="2">
    <source>
        <dbReference type="ARBA" id="ARBA00022801"/>
    </source>
</evidence>
<dbReference type="CDD" id="cd00063">
    <property type="entry name" value="FN3"/>
    <property type="match status" value="2"/>
</dbReference>
<dbReference type="PANTHER" id="PTHR24099">
    <property type="entry name" value="E3 UBIQUITIN-PROTEIN LIGASE TRIM36-RELATED"/>
    <property type="match status" value="1"/>
</dbReference>
<dbReference type="SUPFAM" id="SSF49785">
    <property type="entry name" value="Galactose-binding domain-like"/>
    <property type="match status" value="1"/>
</dbReference>
<protein>
    <submittedName>
        <fullName evidence="5">Por secretion system C-terminal sorting domain-containing protein</fullName>
    </submittedName>
</protein>
<evidence type="ECO:0000313" key="6">
    <source>
        <dbReference type="Proteomes" id="UP000198310"/>
    </source>
</evidence>
<dbReference type="InterPro" id="IPR003961">
    <property type="entry name" value="FN3_dom"/>
</dbReference>
<dbReference type="InterPro" id="IPR013783">
    <property type="entry name" value="Ig-like_fold"/>
</dbReference>
<feature type="domain" description="P/Homo B" evidence="4">
    <location>
        <begin position="860"/>
        <end position="1010"/>
    </location>
</feature>
<organism evidence="5 6">
    <name type="scientific">Hymenobacter mucosus</name>
    <dbReference type="NCBI Taxonomy" id="1411120"/>
    <lineage>
        <taxon>Bacteria</taxon>
        <taxon>Pseudomonadati</taxon>
        <taxon>Bacteroidota</taxon>
        <taxon>Cytophagia</taxon>
        <taxon>Cytophagales</taxon>
        <taxon>Hymenobacteraceae</taxon>
        <taxon>Hymenobacter</taxon>
    </lineage>
</organism>
<evidence type="ECO:0000256" key="1">
    <source>
        <dbReference type="ARBA" id="ARBA00022670"/>
    </source>
</evidence>
<dbReference type="InterPro" id="IPR036116">
    <property type="entry name" value="FN3_sf"/>
</dbReference>
<dbReference type="GO" id="GO:0006508">
    <property type="term" value="P:proteolysis"/>
    <property type="evidence" value="ECO:0007669"/>
    <property type="project" value="UniProtKB-KW"/>
</dbReference>
<dbReference type="PROSITE" id="PS50853">
    <property type="entry name" value="FN3"/>
    <property type="match status" value="2"/>
</dbReference>
<proteinExistence type="predicted"/>
<dbReference type="PANTHER" id="PTHR24099:SF11">
    <property type="entry name" value="FIBRONECTIN TYPE III DOMAIN-CONTAINING 3BA-RELATED"/>
    <property type="match status" value="1"/>
</dbReference>
<dbReference type="GO" id="GO:0004252">
    <property type="term" value="F:serine-type endopeptidase activity"/>
    <property type="evidence" value="ECO:0007669"/>
    <property type="project" value="InterPro"/>
</dbReference>
<dbReference type="Pfam" id="PF18962">
    <property type="entry name" value="Por_Secre_tail"/>
    <property type="match status" value="1"/>
</dbReference>
<accession>A0A238YG29</accession>
<dbReference type="NCBIfam" id="TIGR04183">
    <property type="entry name" value="Por_Secre_tail"/>
    <property type="match status" value="1"/>
</dbReference>
<dbReference type="InterPro" id="IPR050617">
    <property type="entry name" value="E3_ligase_FN3/SPRY"/>
</dbReference>
<evidence type="ECO:0000259" key="4">
    <source>
        <dbReference type="PROSITE" id="PS51829"/>
    </source>
</evidence>
<sequence>MLKVSMLFHRAWQVVPLGVVLLAVGAPQGASAQRVLWADAPVSTAARQAALPVLSHYRPVTVQLQNVRSALSTAPSATNLRARTSTTVVSLPLPDGTSQRFRVVQVPVMAPELAARYPNIRTYAAQGIDDPTATARLDVSSAGFHAMILTANKTVYIDPAQRGGATDGLHLVFERQAMNRTAIPFVCNTPDSPALPTTTPLANRQNVANGTTLRTYRLALACTGEYAAYYGGTKEGALAGMVASLNRVNGIYEKELAVRMVLVPKNDTLIYLDGATDPYTNDNGESMLNQNQTTVDARIGNANYDIGHVFSTGGGGIAQKPSVCISGKARGVTGSGAPRNDAFDVDYVAHEIGHQFGADHTFNSVTSSCGGGNRAGASAYEPGSGTTIMAYAGICGADNTQANSDPYFHSRSFDQIVAHITGAGNCAVSTATNNTPPVVNAGSDYAIPISTPFTLTGSATDANGDALTYSWEQYNLGPEGAPNSPSGNAPLFRVFAPVSSPSRTFPRLSDIINNTQTRGELLPSYGRTLTFRLVTRDNRVGGGGVDYDAANVTVVGTAGPFVVTAPNTATTWLGGAPQSVTWDVANTTAAPINAANVDILLSTDGGLTYPTTLLAGTPNDGCESITLPTGIANTSTARIRVQASGGIFFDISNANFSILTPTAPTFYLAQTCTSTPLIFCAGTASGTVPLSVGSLLGFTGNVALSASGLPTDATITFSNATVASGSATTYTINTTTATPAGVYTITLTGTSGSITQSQQVRFQVLPIVSQATAVSVPTFSGRTILRPTISWAPVPNASSYDVQVATDANFSTLVFSQSGVTGTSLTLSTGLQSNTTYFVRVRGVGICGAAPYSATVQFQTGQQTCQTIAATTVPRTISAGSANTVTSTLTVTTAERVSDIRIRNLAITHPNVGELEVSLTNPAGTRVVLFSRLCNGTSNLSLSFDDAATAALACPLPAGGTVRPANPLSTFLNSASNGTWTLTITDNNAGNDGTLTGWSLELCTVPEAPTAPTSLTTTAPIAVGNNSANLEVLWLDNSANETGFELERSTNNGTYTRIATLGANTVFYEDQVRTNARYCYRVRAVNAVGSSAYSNESCQTVSTITATQNAALLQGVEVFPNPSTGIFRVQIANAQRGPITLRITDALGRTVSSTTLTKGAAALQHTLDLSSLSTGVYNLHFDMPDGLTVMRLLKQ</sequence>
<feature type="domain" description="Fibronectin type-III" evidence="3">
    <location>
        <begin position="773"/>
        <end position="863"/>
    </location>
</feature>
<dbReference type="InterPro" id="IPR008979">
    <property type="entry name" value="Galactose-bd-like_sf"/>
</dbReference>
<name>A0A238YG29_9BACT</name>
<keyword evidence="2" id="KW-0378">Hydrolase</keyword>
<dbReference type="EMBL" id="FZNS01000005">
    <property type="protein sequence ID" value="SNR69309.1"/>
    <property type="molecule type" value="Genomic_DNA"/>
</dbReference>
<dbReference type="SUPFAM" id="SSF49265">
    <property type="entry name" value="Fibronectin type III"/>
    <property type="match status" value="1"/>
</dbReference>
<reference evidence="6" key="1">
    <citation type="submission" date="2017-06" db="EMBL/GenBank/DDBJ databases">
        <authorList>
            <person name="Varghese N."/>
            <person name="Submissions S."/>
        </authorList>
    </citation>
    <scope>NUCLEOTIDE SEQUENCE [LARGE SCALE GENOMIC DNA]</scope>
    <source>
        <strain evidence="6">DSM 28041</strain>
    </source>
</reference>
<evidence type="ECO:0000259" key="3">
    <source>
        <dbReference type="PROSITE" id="PS50853"/>
    </source>
</evidence>
<dbReference type="Gene3D" id="2.60.120.260">
    <property type="entry name" value="Galactose-binding domain-like"/>
    <property type="match status" value="1"/>
</dbReference>
<dbReference type="Proteomes" id="UP000198310">
    <property type="component" value="Unassembled WGS sequence"/>
</dbReference>
<dbReference type="Pfam" id="PF13583">
    <property type="entry name" value="Reprolysin_4"/>
    <property type="match status" value="1"/>
</dbReference>
<dbReference type="GO" id="GO:0008237">
    <property type="term" value="F:metallopeptidase activity"/>
    <property type="evidence" value="ECO:0007669"/>
    <property type="project" value="InterPro"/>
</dbReference>
<dbReference type="Gene3D" id="3.40.390.10">
    <property type="entry name" value="Collagenase (Catalytic Domain)"/>
    <property type="match status" value="1"/>
</dbReference>
<dbReference type="RefSeq" id="WP_089333018.1">
    <property type="nucleotide sequence ID" value="NZ_FZNS01000005.1"/>
</dbReference>
<dbReference type="InterPro" id="IPR024079">
    <property type="entry name" value="MetalloPept_cat_dom_sf"/>
</dbReference>
<dbReference type="PROSITE" id="PS51829">
    <property type="entry name" value="P_HOMO_B"/>
    <property type="match status" value="1"/>
</dbReference>
<dbReference type="AlphaFoldDB" id="A0A238YG29"/>
<dbReference type="Gene3D" id="2.60.40.10">
    <property type="entry name" value="Immunoglobulins"/>
    <property type="match status" value="3"/>
</dbReference>
<keyword evidence="6" id="KW-1185">Reference proteome</keyword>
<dbReference type="Pfam" id="PF01483">
    <property type="entry name" value="P_proprotein"/>
    <property type="match status" value="1"/>
</dbReference>